<dbReference type="EMBL" id="JABWDY010042757">
    <property type="protein sequence ID" value="KAF5176425.1"/>
    <property type="molecule type" value="Genomic_DNA"/>
</dbReference>
<gene>
    <name evidence="1" type="ORF">FRX31_033988</name>
</gene>
<evidence type="ECO:0000313" key="1">
    <source>
        <dbReference type="EMBL" id="KAF5176425.1"/>
    </source>
</evidence>
<dbReference type="AlphaFoldDB" id="A0A7J6UW58"/>
<accession>A0A7J6UW58</accession>
<proteinExistence type="predicted"/>
<evidence type="ECO:0000313" key="2">
    <source>
        <dbReference type="Proteomes" id="UP000554482"/>
    </source>
</evidence>
<organism evidence="1 2">
    <name type="scientific">Thalictrum thalictroides</name>
    <name type="common">Rue-anemone</name>
    <name type="synonym">Anemone thalictroides</name>
    <dbReference type="NCBI Taxonomy" id="46969"/>
    <lineage>
        <taxon>Eukaryota</taxon>
        <taxon>Viridiplantae</taxon>
        <taxon>Streptophyta</taxon>
        <taxon>Embryophyta</taxon>
        <taxon>Tracheophyta</taxon>
        <taxon>Spermatophyta</taxon>
        <taxon>Magnoliopsida</taxon>
        <taxon>Ranunculales</taxon>
        <taxon>Ranunculaceae</taxon>
        <taxon>Thalictroideae</taxon>
        <taxon>Thalictrum</taxon>
    </lineage>
</organism>
<keyword evidence="2" id="KW-1185">Reference proteome</keyword>
<sequence length="128" mass="14728">MEDELLAITLSIQDNLILSKQIIQIPLEELQSNVSKWKDAWILTIWKEENLNPSQVIHTNQMKWKVSKEKNDMVLVTPNRFVCKIHAKEDDGKVKTVSKGLPQIRRTIIGRMIATGGITYVRSAKYIL</sequence>
<dbReference type="Proteomes" id="UP000554482">
    <property type="component" value="Unassembled WGS sequence"/>
</dbReference>
<protein>
    <submittedName>
        <fullName evidence="1">Uncharacterized protein</fullName>
    </submittedName>
</protein>
<name>A0A7J6UW58_THATH</name>
<comment type="caution">
    <text evidence="1">The sequence shown here is derived from an EMBL/GenBank/DDBJ whole genome shotgun (WGS) entry which is preliminary data.</text>
</comment>
<reference evidence="1 2" key="1">
    <citation type="submission" date="2020-06" db="EMBL/GenBank/DDBJ databases">
        <title>Transcriptomic and genomic resources for Thalictrum thalictroides and T. hernandezii: Facilitating candidate gene discovery in an emerging model plant lineage.</title>
        <authorList>
            <person name="Arias T."/>
            <person name="Riano-Pachon D.M."/>
            <person name="Di Stilio V.S."/>
        </authorList>
    </citation>
    <scope>NUCLEOTIDE SEQUENCE [LARGE SCALE GENOMIC DNA]</scope>
    <source>
        <strain evidence="2">cv. WT478/WT964</strain>
        <tissue evidence="1">Leaves</tissue>
    </source>
</reference>